<dbReference type="OrthoDB" id="2328009at2"/>
<dbReference type="eggNOG" id="COG4306">
    <property type="taxonomic scope" value="Bacteria"/>
</dbReference>
<gene>
    <name evidence="1" type="ORF">FD35_GL001732</name>
</gene>
<dbReference type="PATRIC" id="fig|1114972.6.peg.1763"/>
<organism evidence="1 2">
    <name type="scientific">Furfurilactobacillus rossiae DSM 15814</name>
    <dbReference type="NCBI Taxonomy" id="1114972"/>
    <lineage>
        <taxon>Bacteria</taxon>
        <taxon>Bacillati</taxon>
        <taxon>Bacillota</taxon>
        <taxon>Bacilli</taxon>
        <taxon>Lactobacillales</taxon>
        <taxon>Lactobacillaceae</taxon>
        <taxon>Furfurilactobacillus</taxon>
    </lineage>
</organism>
<proteinExistence type="predicted"/>
<reference evidence="1 2" key="1">
    <citation type="journal article" date="2015" name="Genome Announc.">
        <title>Expanding the biotechnology potential of lactobacilli through comparative genomics of 213 strains and associated genera.</title>
        <authorList>
            <person name="Sun Z."/>
            <person name="Harris H.M."/>
            <person name="McCann A."/>
            <person name="Guo C."/>
            <person name="Argimon S."/>
            <person name="Zhang W."/>
            <person name="Yang X."/>
            <person name="Jeffery I.B."/>
            <person name="Cooney J.C."/>
            <person name="Kagawa T.F."/>
            <person name="Liu W."/>
            <person name="Song Y."/>
            <person name="Salvetti E."/>
            <person name="Wrobel A."/>
            <person name="Rasinkangas P."/>
            <person name="Parkhill J."/>
            <person name="Rea M.C."/>
            <person name="O'Sullivan O."/>
            <person name="Ritari J."/>
            <person name="Douillard F.P."/>
            <person name="Paul Ross R."/>
            <person name="Yang R."/>
            <person name="Briner A.E."/>
            <person name="Felis G.E."/>
            <person name="de Vos W.M."/>
            <person name="Barrangou R."/>
            <person name="Klaenhammer T.R."/>
            <person name="Caufield P.W."/>
            <person name="Cui Y."/>
            <person name="Zhang H."/>
            <person name="O'Toole P.W."/>
        </authorList>
    </citation>
    <scope>NUCLEOTIDE SEQUENCE [LARGE SCALE GENOMIC DNA]</scope>
    <source>
        <strain evidence="1 2">DSM 15814</strain>
    </source>
</reference>
<evidence type="ECO:0000313" key="2">
    <source>
        <dbReference type="Proteomes" id="UP000051999"/>
    </source>
</evidence>
<accession>A0A0R1RJ08</accession>
<dbReference type="AlphaFoldDB" id="A0A0R1RJ08"/>
<dbReference type="EMBL" id="AZFF01000003">
    <property type="protein sequence ID" value="KRL56636.1"/>
    <property type="molecule type" value="Genomic_DNA"/>
</dbReference>
<comment type="caution">
    <text evidence="1">The sequence shown here is derived from an EMBL/GenBank/DDBJ whole genome shotgun (WGS) entry which is preliminary data.</text>
</comment>
<dbReference type="Pfam" id="PF10083">
    <property type="entry name" value="DUF2321"/>
    <property type="match status" value="1"/>
</dbReference>
<protein>
    <submittedName>
        <fullName evidence="1">Uncharacterized protein</fullName>
    </submittedName>
</protein>
<dbReference type="InterPro" id="IPR016891">
    <property type="entry name" value="DUF2321"/>
</dbReference>
<dbReference type="RefSeq" id="WP_017262277.1">
    <property type="nucleotide sequence ID" value="NZ_AUAW01000005.1"/>
</dbReference>
<name>A0A0R1RJ08_9LACO</name>
<evidence type="ECO:0000313" key="1">
    <source>
        <dbReference type="EMBL" id="KRL56636.1"/>
    </source>
</evidence>
<dbReference type="Proteomes" id="UP000051999">
    <property type="component" value="Unassembled WGS sequence"/>
</dbReference>
<keyword evidence="2" id="KW-1185">Reference proteome</keyword>
<sequence>MPTKHKQLVCLNGHQIKDAMELSDSESGFCNKCGQPLISSCPKCGHYIPGTTDYEGVISFFQEPVPKYCSNCGAPYPWTESVLKSATELIELTDLSQQDKDSFSKTIPDLVTDTPKTKVAIAKFKIFSAKAGKTVASGLKDLLVDVASEAVKKAIWGN</sequence>